<protein>
    <submittedName>
        <fullName evidence="4">A-kinase anchor protein 7-like</fullName>
    </submittedName>
</protein>
<organism evidence="3 4">
    <name type="scientific">Petromyzon marinus</name>
    <name type="common">Sea lamprey</name>
    <dbReference type="NCBI Taxonomy" id="7757"/>
    <lineage>
        <taxon>Eukaryota</taxon>
        <taxon>Metazoa</taxon>
        <taxon>Chordata</taxon>
        <taxon>Craniata</taxon>
        <taxon>Vertebrata</taxon>
        <taxon>Cyclostomata</taxon>
        <taxon>Hyperoartia</taxon>
        <taxon>Petromyzontiformes</taxon>
        <taxon>Petromyzontidae</taxon>
        <taxon>Petromyzon</taxon>
    </lineage>
</organism>
<dbReference type="RefSeq" id="XP_032810519.1">
    <property type="nucleotide sequence ID" value="XM_032954628.1"/>
</dbReference>
<name>A0AAJ7T3K2_PETMA</name>
<feature type="compositionally biased region" description="Basic and acidic residues" evidence="1">
    <location>
        <begin position="75"/>
        <end position="94"/>
    </location>
</feature>
<sequence length="94" mass="10076">MGQLCCGCVGETEAETGGWQSQKSAEDTTLASVSRRVVETAISRAVQQYLRESTTEPRPASRARDRLGDPAPDPAPHEDNAAVADARELRAHAN</sequence>
<feature type="region of interest" description="Disordered" evidence="1">
    <location>
        <begin position="48"/>
        <end position="94"/>
    </location>
</feature>
<dbReference type="KEGG" id="pmrn:116942566"/>
<proteinExistence type="predicted"/>
<dbReference type="Proteomes" id="UP001318040">
    <property type="component" value="Chromosome 15"/>
</dbReference>
<dbReference type="AlphaFoldDB" id="A0AAJ7T3K2"/>
<accession>A0AAJ7T3K2</accession>
<evidence type="ECO:0000256" key="1">
    <source>
        <dbReference type="SAM" id="MobiDB-lite"/>
    </source>
</evidence>
<evidence type="ECO:0000259" key="2">
    <source>
        <dbReference type="Pfam" id="PF10470"/>
    </source>
</evidence>
<reference evidence="4" key="1">
    <citation type="submission" date="2025-08" db="UniProtKB">
        <authorList>
            <consortium name="RefSeq"/>
        </authorList>
    </citation>
    <scope>IDENTIFICATION</scope>
    <source>
        <tissue evidence="4">Sperm</tissue>
    </source>
</reference>
<feature type="domain" description="A-kinase anchor protein 7 RI-RII subunit-binding" evidence="2">
    <location>
        <begin position="26"/>
        <end position="59"/>
    </location>
</feature>
<evidence type="ECO:0000313" key="4">
    <source>
        <dbReference type="RefSeq" id="XP_032810519.1"/>
    </source>
</evidence>
<keyword evidence="3" id="KW-1185">Reference proteome</keyword>
<evidence type="ECO:0000313" key="3">
    <source>
        <dbReference type="Proteomes" id="UP001318040"/>
    </source>
</evidence>
<dbReference type="Pfam" id="PF10470">
    <property type="entry name" value="AKAP7_RIRII_bdg"/>
    <property type="match status" value="1"/>
</dbReference>
<dbReference type="InterPro" id="IPR019511">
    <property type="entry name" value="AKAP7_RI-RII-bd_dom"/>
</dbReference>
<gene>
    <name evidence="4" type="primary">LOC116942566</name>
</gene>